<evidence type="ECO:0000313" key="3">
    <source>
        <dbReference type="EMBL" id="CAE7216560.1"/>
    </source>
</evidence>
<name>A0A6S6WH20_9PLEO</name>
<feature type="region of interest" description="Disordered" evidence="1">
    <location>
        <begin position="1"/>
        <end position="78"/>
    </location>
</feature>
<feature type="transmembrane region" description="Helical" evidence="2">
    <location>
        <begin position="274"/>
        <end position="295"/>
    </location>
</feature>
<protein>
    <submittedName>
        <fullName evidence="3">Uncharacterized protein</fullName>
    </submittedName>
</protein>
<proteinExistence type="predicted"/>
<dbReference type="AlphaFoldDB" id="A0A6S6WH20"/>
<sequence>MGKSTDPPPRYRDDPEAVSLHTTPDDYAYDDAPEGSGFPPSYADSEAHTATAPLIPIRHVTPPTTRTDHNNPGFKNGKPVVVETLNVMDPVYDTNPSDLEHAIRNFANIAPVPLIYIMGTHKETTKHGDKKETKLITDFRLAINLSQYLRKNFNEADTSTMSLTTVENTEKTHRGTILKSRAPGFKQDIEINGADKPSLKEWCHRYCASPRMLRIFRLRRLVTGFDETLLKNRLEGLIRATNYRGHICITFPIEEKNVDFYTSNRINTWRLITWIRWLFYLTFLWIFSWPFLFFATRRYAVVKAEWPFSSTDGEGNKTYTTVSEDQWFEKWHVAVRRLVLDRFQGEASEEMMVGVMQRPEDPPMPGTTGHVGIDNAMGILTQGFQVARAIHTGAGLARGLQGGWGYDY</sequence>
<keyword evidence="2" id="KW-0812">Transmembrane</keyword>
<evidence type="ECO:0000256" key="1">
    <source>
        <dbReference type="SAM" id="MobiDB-lite"/>
    </source>
</evidence>
<keyword evidence="2" id="KW-1133">Transmembrane helix</keyword>
<evidence type="ECO:0000256" key="2">
    <source>
        <dbReference type="SAM" id="Phobius"/>
    </source>
</evidence>
<dbReference type="PANTHER" id="PTHR37848">
    <property type="entry name" value="EXPRESSED PROTEIN"/>
    <property type="match status" value="1"/>
</dbReference>
<dbReference type="Proteomes" id="UP000472372">
    <property type="component" value="Chromosome 11"/>
</dbReference>
<dbReference type="PANTHER" id="PTHR37848:SF1">
    <property type="entry name" value="SUN DOMAIN-CONTAINING PROTEIN"/>
    <property type="match status" value="1"/>
</dbReference>
<evidence type="ECO:0000313" key="4">
    <source>
        <dbReference type="Proteomes" id="UP000472372"/>
    </source>
</evidence>
<organism evidence="3 4">
    <name type="scientific">Pyrenophora teres f. teres</name>
    <dbReference type="NCBI Taxonomy" id="97479"/>
    <lineage>
        <taxon>Eukaryota</taxon>
        <taxon>Fungi</taxon>
        <taxon>Dikarya</taxon>
        <taxon>Ascomycota</taxon>
        <taxon>Pezizomycotina</taxon>
        <taxon>Dothideomycetes</taxon>
        <taxon>Pleosporomycetidae</taxon>
        <taxon>Pleosporales</taxon>
        <taxon>Pleosporineae</taxon>
        <taxon>Pleosporaceae</taxon>
        <taxon>Pyrenophora</taxon>
    </lineage>
</organism>
<gene>
    <name evidence="3" type="ORF">PTTW11_10840</name>
</gene>
<dbReference type="EMBL" id="HG992987">
    <property type="protein sequence ID" value="CAE7216560.1"/>
    <property type="molecule type" value="Genomic_DNA"/>
</dbReference>
<reference evidence="3" key="1">
    <citation type="submission" date="2021-02" db="EMBL/GenBank/DDBJ databases">
        <authorList>
            <person name="Syme A R."/>
            <person name="Syme A R."/>
            <person name="Moolhuijzen P."/>
        </authorList>
    </citation>
    <scope>NUCLEOTIDE SEQUENCE</scope>
    <source>
        <strain evidence="3">W1-1</strain>
    </source>
</reference>
<accession>A0A6S6WH20</accession>
<keyword evidence="2" id="KW-0472">Membrane</keyword>